<feature type="domain" description="Glycosyl transferase family 25" evidence="1">
    <location>
        <begin position="31"/>
        <end position="156"/>
    </location>
</feature>
<comment type="caution">
    <text evidence="2">The sequence shown here is derived from an EMBL/GenBank/DDBJ whole genome shotgun (WGS) entry which is preliminary data.</text>
</comment>
<dbReference type="EMBL" id="JACJIO010000004">
    <property type="protein sequence ID" value="MBA9080825.1"/>
    <property type="molecule type" value="Genomic_DNA"/>
</dbReference>
<evidence type="ECO:0000313" key="2">
    <source>
        <dbReference type="EMBL" id="MBA9080825.1"/>
    </source>
</evidence>
<organism evidence="2 3">
    <name type="scientific">Micrococcus aloeverae</name>
    <dbReference type="NCBI Taxonomy" id="1391911"/>
    <lineage>
        <taxon>Bacteria</taxon>
        <taxon>Bacillati</taxon>
        <taxon>Actinomycetota</taxon>
        <taxon>Actinomycetes</taxon>
        <taxon>Micrococcales</taxon>
        <taxon>Micrococcaceae</taxon>
        <taxon>Micrococcus</taxon>
    </lineage>
</organism>
<name>A0ABR6DX00_9MICC</name>
<protein>
    <recommendedName>
        <fullName evidence="1">Glycosyl transferase family 25 domain-containing protein</fullName>
    </recommendedName>
</protein>
<accession>A0ABR6DX00</accession>
<dbReference type="Pfam" id="PF01755">
    <property type="entry name" value="Glyco_transf_25"/>
    <property type="match status" value="1"/>
</dbReference>
<gene>
    <name evidence="2" type="ORF">FHR79_000930</name>
</gene>
<evidence type="ECO:0000313" key="3">
    <source>
        <dbReference type="Proteomes" id="UP000582085"/>
    </source>
</evidence>
<dbReference type="InterPro" id="IPR002654">
    <property type="entry name" value="Glyco_trans_25"/>
</dbReference>
<dbReference type="Proteomes" id="UP000582085">
    <property type="component" value="Unassembled WGS sequence"/>
</dbReference>
<keyword evidence="3" id="KW-1185">Reference proteome</keyword>
<sequence length="254" mass="28817">MFDAIDNRSGSVTERFDVERFRDFFQRDPRPGEIGCTLSHMGVMRSFAEEVGADHDLLLVAEDDARFAEDAEAVVQRIAPYVSTTSLVILADPYGPGGRRDRSVASQSEHFVQLSLLARRLRHPSRLGVVTFGRWGAGLTGTGYYMVTRAAARLITRALDEDFGGRPWWVADYHGFYRDELGIDVLAVRPNLAGWEGESSIQDDEHVGWRAANDAEIPPVGVADFLREWRHRALRKARSTKFDLHWRLRMSQQR</sequence>
<proteinExistence type="predicted"/>
<reference evidence="2 3" key="1">
    <citation type="submission" date="2020-08" db="EMBL/GenBank/DDBJ databases">
        <title>The Agave Microbiome: Exploring the role of microbial communities in plant adaptations to desert environments.</title>
        <authorList>
            <person name="Partida-Martinez L.P."/>
        </authorList>
    </citation>
    <scope>NUCLEOTIDE SEQUENCE [LARGE SCALE GENOMIC DNA]</scope>
    <source>
        <strain evidence="2 3">RAT4</strain>
    </source>
</reference>
<evidence type="ECO:0000259" key="1">
    <source>
        <dbReference type="Pfam" id="PF01755"/>
    </source>
</evidence>